<evidence type="ECO:0000256" key="4">
    <source>
        <dbReference type="ARBA" id="ARBA00022679"/>
    </source>
</evidence>
<keyword evidence="5" id="KW-0418">Kinase</keyword>
<comment type="catalytic activity">
    <reaction evidence="1">
        <text>ATP + protein L-histidine = ADP + protein N-phospho-L-histidine.</text>
        <dbReference type="EC" id="2.7.13.3"/>
    </reaction>
</comment>
<dbReference type="SUPFAM" id="SSF55874">
    <property type="entry name" value="ATPase domain of HSP90 chaperone/DNA topoisomerase II/histidine kinase"/>
    <property type="match status" value="1"/>
</dbReference>
<dbReference type="PANTHER" id="PTHR43304">
    <property type="entry name" value="PHYTOCHROME-LIKE PROTEIN CPH1"/>
    <property type="match status" value="1"/>
</dbReference>
<dbReference type="InterPro" id="IPR036097">
    <property type="entry name" value="HisK_dim/P_sf"/>
</dbReference>
<dbReference type="Gene3D" id="3.30.450.20">
    <property type="entry name" value="PAS domain"/>
    <property type="match status" value="2"/>
</dbReference>
<dbReference type="PROSITE" id="PS50109">
    <property type="entry name" value="HIS_KIN"/>
    <property type="match status" value="1"/>
</dbReference>
<dbReference type="Pfam" id="PF00512">
    <property type="entry name" value="HisKA"/>
    <property type="match status" value="1"/>
</dbReference>
<dbReference type="InterPro" id="IPR000014">
    <property type="entry name" value="PAS"/>
</dbReference>
<dbReference type="Gene3D" id="1.10.287.130">
    <property type="match status" value="1"/>
</dbReference>
<dbReference type="CDD" id="cd00130">
    <property type="entry name" value="PAS"/>
    <property type="match status" value="1"/>
</dbReference>
<dbReference type="InterPro" id="IPR003661">
    <property type="entry name" value="HisK_dim/P_dom"/>
</dbReference>
<protein>
    <recommendedName>
        <fullName evidence="2">histidine kinase</fullName>
        <ecNumber evidence="2">2.7.13.3</ecNumber>
    </recommendedName>
</protein>
<dbReference type="SUPFAM" id="SSF55785">
    <property type="entry name" value="PYP-like sensor domain (PAS domain)"/>
    <property type="match status" value="2"/>
</dbReference>
<reference evidence="7 8" key="1">
    <citation type="submission" date="2018-08" db="EMBL/GenBank/DDBJ databases">
        <title>Fibrisoma montanum sp. nov., isolated from Danxia mountain soil.</title>
        <authorList>
            <person name="Huang Y."/>
        </authorList>
    </citation>
    <scope>NUCLEOTIDE SEQUENCE [LARGE SCALE GENOMIC DNA]</scope>
    <source>
        <strain evidence="7 8">HYT19</strain>
    </source>
</reference>
<dbReference type="Pfam" id="PF08448">
    <property type="entry name" value="PAS_4"/>
    <property type="match status" value="2"/>
</dbReference>
<dbReference type="InterPro" id="IPR005467">
    <property type="entry name" value="His_kinase_dom"/>
</dbReference>
<evidence type="ECO:0000256" key="2">
    <source>
        <dbReference type="ARBA" id="ARBA00012438"/>
    </source>
</evidence>
<sequence length="513" mass="57827">MEGTLSAFLYCCPILVNGEVADFQYIWGNRKAHELVNLTPDQFRQTTMLQLFPYFRTTGLFTRYITAWLTGEPQRFEREHIIGDSVKWVDVSVVKQGEGLVITALDITDSRRLRQQSLQQAQLLHTIVDNSPAGLVLYEPVLDAAGAIIDFRYVVTNASNAHTTGRNVEDMIGHLLSELFPDIYAQGFFDQLVRVCLTGESQRVERRFLGDQIDVWVEGSLVKTDQYVLFTYQDITRLKQQQLELAEQAALLRETNQSLYRSNADLERFASVASHDMKEPLRKIKAFGDLLSNQYGGTLPPEALDLLKRMQTASSRLMQLIDSLLEFSRITNARDVFNPVALPNVLLQVLQNLDVSISEQQATITMGNLPTVLGSAFQLEQLFQNLLANAIKFRRPDVPPIIRIDSTRLRPDELPEPCTYLTSTVPQATGWWQIQVSDNGIGFHPQDADLIFQAFRKLHGRRQYEGAGLGLATVRQITQNHQGAITTESQPGQGATFFVYLPAFEPAPGQPRI</sequence>
<dbReference type="InterPro" id="IPR036890">
    <property type="entry name" value="HATPase_C_sf"/>
</dbReference>
<dbReference type="InterPro" id="IPR035965">
    <property type="entry name" value="PAS-like_dom_sf"/>
</dbReference>
<dbReference type="Gene3D" id="3.30.565.10">
    <property type="entry name" value="Histidine kinase-like ATPase, C-terminal domain"/>
    <property type="match status" value="1"/>
</dbReference>
<gene>
    <name evidence="7" type="ORF">DYU11_07585</name>
</gene>
<dbReference type="InterPro" id="IPR052162">
    <property type="entry name" value="Sensor_kinase/Photoreceptor"/>
</dbReference>
<evidence type="ECO:0000259" key="6">
    <source>
        <dbReference type="PROSITE" id="PS50109"/>
    </source>
</evidence>
<organism evidence="7 8">
    <name type="scientific">Fibrisoma montanum</name>
    <dbReference type="NCBI Taxonomy" id="2305895"/>
    <lineage>
        <taxon>Bacteria</taxon>
        <taxon>Pseudomonadati</taxon>
        <taxon>Bacteroidota</taxon>
        <taxon>Cytophagia</taxon>
        <taxon>Cytophagales</taxon>
        <taxon>Spirosomataceae</taxon>
        <taxon>Fibrisoma</taxon>
    </lineage>
</organism>
<dbReference type="PANTHER" id="PTHR43304:SF1">
    <property type="entry name" value="PAC DOMAIN-CONTAINING PROTEIN"/>
    <property type="match status" value="1"/>
</dbReference>
<dbReference type="InterPro" id="IPR003594">
    <property type="entry name" value="HATPase_dom"/>
</dbReference>
<dbReference type="CDD" id="cd00082">
    <property type="entry name" value="HisKA"/>
    <property type="match status" value="1"/>
</dbReference>
<accession>A0A418MEG1</accession>
<proteinExistence type="predicted"/>
<dbReference type="SMART" id="SM00388">
    <property type="entry name" value="HisKA"/>
    <property type="match status" value="1"/>
</dbReference>
<dbReference type="InterPro" id="IPR004358">
    <property type="entry name" value="Sig_transdc_His_kin-like_C"/>
</dbReference>
<keyword evidence="4" id="KW-0808">Transferase</keyword>
<dbReference type="Pfam" id="PF02518">
    <property type="entry name" value="HATPase_c"/>
    <property type="match status" value="1"/>
</dbReference>
<name>A0A418MEG1_9BACT</name>
<evidence type="ECO:0000313" key="8">
    <source>
        <dbReference type="Proteomes" id="UP000283523"/>
    </source>
</evidence>
<dbReference type="SMART" id="SM00387">
    <property type="entry name" value="HATPase_c"/>
    <property type="match status" value="1"/>
</dbReference>
<evidence type="ECO:0000256" key="5">
    <source>
        <dbReference type="ARBA" id="ARBA00022777"/>
    </source>
</evidence>
<keyword evidence="3" id="KW-0597">Phosphoprotein</keyword>
<dbReference type="PRINTS" id="PR00344">
    <property type="entry name" value="BCTRLSENSOR"/>
</dbReference>
<evidence type="ECO:0000256" key="1">
    <source>
        <dbReference type="ARBA" id="ARBA00000085"/>
    </source>
</evidence>
<dbReference type="GO" id="GO:0000155">
    <property type="term" value="F:phosphorelay sensor kinase activity"/>
    <property type="evidence" value="ECO:0007669"/>
    <property type="project" value="InterPro"/>
</dbReference>
<comment type="caution">
    <text evidence="7">The sequence shown here is derived from an EMBL/GenBank/DDBJ whole genome shotgun (WGS) entry which is preliminary data.</text>
</comment>
<dbReference type="AlphaFoldDB" id="A0A418MEG1"/>
<feature type="domain" description="Histidine kinase" evidence="6">
    <location>
        <begin position="272"/>
        <end position="505"/>
    </location>
</feature>
<dbReference type="InterPro" id="IPR013656">
    <property type="entry name" value="PAS_4"/>
</dbReference>
<dbReference type="SUPFAM" id="SSF47384">
    <property type="entry name" value="Homodimeric domain of signal transducing histidine kinase"/>
    <property type="match status" value="1"/>
</dbReference>
<dbReference type="EMBL" id="QXED01000002">
    <property type="protein sequence ID" value="RIV25166.1"/>
    <property type="molecule type" value="Genomic_DNA"/>
</dbReference>
<evidence type="ECO:0000256" key="3">
    <source>
        <dbReference type="ARBA" id="ARBA00022553"/>
    </source>
</evidence>
<evidence type="ECO:0000313" key="7">
    <source>
        <dbReference type="EMBL" id="RIV25166.1"/>
    </source>
</evidence>
<dbReference type="EC" id="2.7.13.3" evidence="2"/>
<keyword evidence="8" id="KW-1185">Reference proteome</keyword>
<dbReference type="Proteomes" id="UP000283523">
    <property type="component" value="Unassembled WGS sequence"/>
</dbReference>